<dbReference type="Gene3D" id="3.20.20.150">
    <property type="entry name" value="Divalent-metal-dependent TIM barrel enzymes"/>
    <property type="match status" value="1"/>
</dbReference>
<keyword evidence="2" id="KW-0413">Isomerase</keyword>
<dbReference type="SUPFAM" id="SSF51658">
    <property type="entry name" value="Xylose isomerase-like"/>
    <property type="match status" value="1"/>
</dbReference>
<reference evidence="2" key="1">
    <citation type="submission" date="2020-10" db="EMBL/GenBank/DDBJ databases">
        <authorList>
            <person name="Gilroy R."/>
        </authorList>
    </citation>
    <scope>NUCLEOTIDE SEQUENCE</scope>
    <source>
        <strain evidence="2">4920</strain>
    </source>
</reference>
<name>A0A9D1NIF4_9FIRM</name>
<dbReference type="GO" id="GO:0016853">
    <property type="term" value="F:isomerase activity"/>
    <property type="evidence" value="ECO:0007669"/>
    <property type="project" value="UniProtKB-KW"/>
</dbReference>
<dbReference type="AlphaFoldDB" id="A0A9D1NIF4"/>
<dbReference type="PANTHER" id="PTHR12110">
    <property type="entry name" value="HYDROXYPYRUVATE ISOMERASE"/>
    <property type="match status" value="1"/>
</dbReference>
<dbReference type="InterPro" id="IPR036237">
    <property type="entry name" value="Xyl_isomerase-like_sf"/>
</dbReference>
<dbReference type="Pfam" id="PF01261">
    <property type="entry name" value="AP_endonuc_2"/>
    <property type="match status" value="1"/>
</dbReference>
<sequence length="246" mass="27128">MAPKLSLQLWSVKDATAKDFVGTLEAVKEMGYDGVEFAGYGGLGAQELKAELDRIGLAVSGSHVSIDALRDDLDGVIAYNKAIGNKYIICPGADIDTQEKCEALNKEFLAYNEAIRANGMVFGYHNHDKEFVEFGGKYAFDILLGGDDTMVYELDTYWSEYAGVDTLAYLGKLGKRCPLVHLKDMKIKEDGSKDSCPYGTGILDNKAIIAAAKKNDPEWFVIEWEADDMDCLEAVRISVENLKRLV</sequence>
<evidence type="ECO:0000313" key="3">
    <source>
        <dbReference type="Proteomes" id="UP000886743"/>
    </source>
</evidence>
<dbReference type="Proteomes" id="UP000886743">
    <property type="component" value="Unassembled WGS sequence"/>
</dbReference>
<dbReference type="InterPro" id="IPR013022">
    <property type="entry name" value="Xyl_isomerase-like_TIM-brl"/>
</dbReference>
<evidence type="ECO:0000259" key="1">
    <source>
        <dbReference type="Pfam" id="PF01261"/>
    </source>
</evidence>
<dbReference type="PANTHER" id="PTHR12110:SF41">
    <property type="entry name" value="INOSOSE DEHYDRATASE"/>
    <property type="match status" value="1"/>
</dbReference>
<proteinExistence type="predicted"/>
<gene>
    <name evidence="2" type="ORF">IAC74_06240</name>
</gene>
<comment type="caution">
    <text evidence="2">The sequence shown here is derived from an EMBL/GenBank/DDBJ whole genome shotgun (WGS) entry which is preliminary data.</text>
</comment>
<protein>
    <submittedName>
        <fullName evidence="2">Sugar phosphate isomerase/epimerase</fullName>
    </submittedName>
</protein>
<feature type="domain" description="Xylose isomerase-like TIM barrel" evidence="1">
    <location>
        <begin position="24"/>
        <end position="243"/>
    </location>
</feature>
<accession>A0A9D1NIF4</accession>
<organism evidence="2 3">
    <name type="scientific">Candidatus Aphodoplasma excrementigallinarum</name>
    <dbReference type="NCBI Taxonomy" id="2840673"/>
    <lineage>
        <taxon>Bacteria</taxon>
        <taxon>Bacillati</taxon>
        <taxon>Bacillota</taxon>
        <taxon>Clostridia</taxon>
        <taxon>Eubacteriales</taxon>
        <taxon>Candidatus Aphodoplasma</taxon>
    </lineage>
</organism>
<dbReference type="EMBL" id="DVOF01000182">
    <property type="protein sequence ID" value="HIV03157.1"/>
    <property type="molecule type" value="Genomic_DNA"/>
</dbReference>
<dbReference type="InterPro" id="IPR050312">
    <property type="entry name" value="IolE/XylAMocC-like"/>
</dbReference>
<reference evidence="2" key="2">
    <citation type="journal article" date="2021" name="PeerJ">
        <title>Extensive microbial diversity within the chicken gut microbiome revealed by metagenomics and culture.</title>
        <authorList>
            <person name="Gilroy R."/>
            <person name="Ravi A."/>
            <person name="Getino M."/>
            <person name="Pursley I."/>
            <person name="Horton D.L."/>
            <person name="Alikhan N.F."/>
            <person name="Baker D."/>
            <person name="Gharbi K."/>
            <person name="Hall N."/>
            <person name="Watson M."/>
            <person name="Adriaenssens E.M."/>
            <person name="Foster-Nyarko E."/>
            <person name="Jarju S."/>
            <person name="Secka A."/>
            <person name="Antonio M."/>
            <person name="Oren A."/>
            <person name="Chaudhuri R.R."/>
            <person name="La Ragione R."/>
            <person name="Hildebrand F."/>
            <person name="Pallen M.J."/>
        </authorList>
    </citation>
    <scope>NUCLEOTIDE SEQUENCE</scope>
    <source>
        <strain evidence="2">4920</strain>
    </source>
</reference>
<evidence type="ECO:0000313" key="2">
    <source>
        <dbReference type="EMBL" id="HIV03157.1"/>
    </source>
</evidence>